<accession>A0A7D5E8M4</accession>
<evidence type="ECO:0000313" key="1">
    <source>
        <dbReference type="EMBL" id="QLC49595.1"/>
    </source>
</evidence>
<sequence>MRLAPLLLFALITVLFSLSMTGYAVSNDGQYIHFREMSVEFAGTDAEVTLYYDLDVFSRVYVLLLGSYNLEPTLENVLFDFEDVEVVEIGNNRAVLYVEDISRQNSEFYLHDSRNLGATVDVLTLVYPDGSSRRVPYATSTPYTFYSNE</sequence>
<protein>
    <submittedName>
        <fullName evidence="1">Uncharacterized protein</fullName>
    </submittedName>
</protein>
<dbReference type="RefSeq" id="WP_176964651.1">
    <property type="nucleotide sequence ID" value="NZ_CP058215.1"/>
</dbReference>
<dbReference type="OrthoDB" id="148159at2157"/>
<dbReference type="KEGG" id="mzi:HWN40_04665"/>
<dbReference type="GeneID" id="55820942"/>
<gene>
    <name evidence="1" type="ORF">HWN40_04665</name>
</gene>
<name>A0A7D5E8M4_9EURY</name>
<dbReference type="Proteomes" id="UP000509594">
    <property type="component" value="Chromosome"/>
</dbReference>
<evidence type="ECO:0000313" key="2">
    <source>
        <dbReference type="Proteomes" id="UP000509594"/>
    </source>
</evidence>
<keyword evidence="2" id="KW-1185">Reference proteome</keyword>
<dbReference type="AlphaFoldDB" id="A0A7D5E8M4"/>
<dbReference type="EMBL" id="CP058215">
    <property type="protein sequence ID" value="QLC49595.1"/>
    <property type="molecule type" value="Genomic_DNA"/>
</dbReference>
<proteinExistence type="predicted"/>
<organism evidence="1 2">
    <name type="scientific">Methanolobus zinderi</name>
    <dbReference type="NCBI Taxonomy" id="536044"/>
    <lineage>
        <taxon>Archaea</taxon>
        <taxon>Methanobacteriati</taxon>
        <taxon>Methanobacteriota</taxon>
        <taxon>Stenosarchaea group</taxon>
        <taxon>Methanomicrobia</taxon>
        <taxon>Methanosarcinales</taxon>
        <taxon>Methanosarcinaceae</taxon>
        <taxon>Methanolobus</taxon>
    </lineage>
</organism>
<reference evidence="1 2" key="1">
    <citation type="submission" date="2020-06" db="EMBL/GenBank/DDBJ databases">
        <title>Methanolobus halotolerans sp. nov., isolated from a saline lake Tus in Siberia.</title>
        <authorList>
            <person name="Shen Y."/>
            <person name="Chen S.-C."/>
            <person name="Lai M.-C."/>
            <person name="Huang H.-H."/>
            <person name="Chiu H.-H."/>
            <person name="Tang S.-L."/>
            <person name="Rogozin D.Y."/>
            <person name="Degermendzhy A.G."/>
        </authorList>
    </citation>
    <scope>NUCLEOTIDE SEQUENCE [LARGE SCALE GENOMIC DNA]</scope>
    <source>
        <strain evidence="1 2">DSM 21339</strain>
    </source>
</reference>